<evidence type="ECO:0000259" key="6">
    <source>
        <dbReference type="Pfam" id="PF07980"/>
    </source>
</evidence>
<evidence type="ECO:0000313" key="8">
    <source>
        <dbReference type="EMBL" id="SHF09291.1"/>
    </source>
</evidence>
<dbReference type="EMBL" id="FQUQ01000002">
    <property type="protein sequence ID" value="SHF09291.1"/>
    <property type="molecule type" value="Genomic_DNA"/>
</dbReference>
<dbReference type="RefSeq" id="WP_073229730.1">
    <property type="nucleotide sequence ID" value="NZ_FQUQ01000002.1"/>
</dbReference>
<evidence type="ECO:0000259" key="7">
    <source>
        <dbReference type="Pfam" id="PF14322"/>
    </source>
</evidence>
<comment type="subcellular location">
    <subcellularLocation>
        <location evidence="1">Cell outer membrane</location>
    </subcellularLocation>
</comment>
<dbReference type="CDD" id="cd08977">
    <property type="entry name" value="SusD"/>
    <property type="match status" value="1"/>
</dbReference>
<sequence>MKLNIKYTGKILLIALVALGTGCKKFLAEQDPSNLSPDTYYTIPEHGEAGVAAAYAQTRFIGNGAGIFVANFSMLEMVTGTARTETGQNSDLNNLLGLSFNGENLLVRNWWAGLYNVIAQTNQVTDKVPGISPMDETRKAQIIGEAKFLRAWAYFYLVRLYGDVPLVTVPQTINSPDFYPTRTSTELIYKQIVDDLTAAEAAGLPWKVTSGTASKGAVKSLLAKVYLTMAGQPLNKGAAYYKLAADKSLEVINNGSFKLFDSYGDLHNIKKENDVEHIFEIQYLATVAANPMQQLLLPNFKDVSAYSDEVGSTVPTTEFYESFEPGDLRTKDREGFFYTSYYTGGNGALKQLNAPYIYKHFDSLAHGTFEVKGTTQSDLNWPQIRYAEVLLIYAEAQNRADGAPNAEAYAAVNKIRKRALLTELSGLGQTAFEEAVWRERWHELCYEGITWFDMVRLRKVYNVKTQGFDNFVGHKFPASQATVLAEKHLLFPLPTVEVKNNPNLRPQNPGY</sequence>
<dbReference type="SUPFAM" id="SSF48452">
    <property type="entry name" value="TPR-like"/>
    <property type="match status" value="1"/>
</dbReference>
<gene>
    <name evidence="8" type="ORF">SAMN04488522_10264</name>
</gene>
<dbReference type="InterPro" id="IPR012944">
    <property type="entry name" value="SusD_RagB_dom"/>
</dbReference>
<keyword evidence="5" id="KW-0998">Cell outer membrane</keyword>
<dbReference type="InterPro" id="IPR033985">
    <property type="entry name" value="SusD-like_N"/>
</dbReference>
<protein>
    <submittedName>
        <fullName evidence="8">Starch-binding associating with outer membrane</fullName>
    </submittedName>
</protein>
<dbReference type="Pfam" id="PF07980">
    <property type="entry name" value="SusD_RagB"/>
    <property type="match status" value="1"/>
</dbReference>
<keyword evidence="4" id="KW-0472">Membrane</keyword>
<dbReference type="Gene3D" id="1.25.40.390">
    <property type="match status" value="1"/>
</dbReference>
<dbReference type="PROSITE" id="PS51257">
    <property type="entry name" value="PROKAR_LIPOPROTEIN"/>
    <property type="match status" value="1"/>
</dbReference>
<evidence type="ECO:0000256" key="1">
    <source>
        <dbReference type="ARBA" id="ARBA00004442"/>
    </source>
</evidence>
<keyword evidence="3" id="KW-0732">Signal</keyword>
<evidence type="ECO:0000256" key="5">
    <source>
        <dbReference type="ARBA" id="ARBA00023237"/>
    </source>
</evidence>
<feature type="domain" description="SusD-like N-terminal" evidence="7">
    <location>
        <begin position="97"/>
        <end position="227"/>
    </location>
</feature>
<dbReference type="OrthoDB" id="5694214at2"/>
<feature type="domain" description="RagB/SusD" evidence="6">
    <location>
        <begin position="346"/>
        <end position="511"/>
    </location>
</feature>
<name>A0A1M4YU35_9SPHI</name>
<keyword evidence="9" id="KW-1185">Reference proteome</keyword>
<evidence type="ECO:0000256" key="4">
    <source>
        <dbReference type="ARBA" id="ARBA00023136"/>
    </source>
</evidence>
<dbReference type="Pfam" id="PF14322">
    <property type="entry name" value="SusD-like_3"/>
    <property type="match status" value="1"/>
</dbReference>
<dbReference type="InterPro" id="IPR011990">
    <property type="entry name" value="TPR-like_helical_dom_sf"/>
</dbReference>
<proteinExistence type="inferred from homology"/>
<dbReference type="Proteomes" id="UP000184287">
    <property type="component" value="Unassembled WGS sequence"/>
</dbReference>
<evidence type="ECO:0000313" key="9">
    <source>
        <dbReference type="Proteomes" id="UP000184287"/>
    </source>
</evidence>
<dbReference type="STRING" id="288992.SAMN04488522_10264"/>
<dbReference type="GO" id="GO:0009279">
    <property type="term" value="C:cell outer membrane"/>
    <property type="evidence" value="ECO:0007669"/>
    <property type="project" value="UniProtKB-SubCell"/>
</dbReference>
<organism evidence="8 9">
    <name type="scientific">Pedobacter caeni</name>
    <dbReference type="NCBI Taxonomy" id="288992"/>
    <lineage>
        <taxon>Bacteria</taxon>
        <taxon>Pseudomonadati</taxon>
        <taxon>Bacteroidota</taxon>
        <taxon>Sphingobacteriia</taxon>
        <taxon>Sphingobacteriales</taxon>
        <taxon>Sphingobacteriaceae</taxon>
        <taxon>Pedobacter</taxon>
    </lineage>
</organism>
<accession>A0A1M4YU35</accession>
<evidence type="ECO:0000256" key="2">
    <source>
        <dbReference type="ARBA" id="ARBA00006275"/>
    </source>
</evidence>
<evidence type="ECO:0000256" key="3">
    <source>
        <dbReference type="ARBA" id="ARBA00022729"/>
    </source>
</evidence>
<dbReference type="AlphaFoldDB" id="A0A1M4YU35"/>
<comment type="similarity">
    <text evidence="2">Belongs to the SusD family.</text>
</comment>
<reference evidence="9" key="1">
    <citation type="submission" date="2016-11" db="EMBL/GenBank/DDBJ databases">
        <authorList>
            <person name="Varghese N."/>
            <person name="Submissions S."/>
        </authorList>
    </citation>
    <scope>NUCLEOTIDE SEQUENCE [LARGE SCALE GENOMIC DNA]</scope>
    <source>
        <strain evidence="9">DSM 16990</strain>
    </source>
</reference>